<sequence>MNTVLRAAAAYLALLLVTRVIGRRALGQAAPLDLIVLFTFGGTAITAILAEDRSFVGAMSALFTIGFMHTLVSELKQRFPAFGRIVDGTPVVVFEHGDFHRERMRRLRIMEADVMASARQRGLERLEQVKYAVVERDGRVSVIAQGEGG</sequence>
<reference evidence="10 11" key="1">
    <citation type="submission" date="2024-09" db="EMBL/GenBank/DDBJ databases">
        <authorList>
            <person name="Sun Q."/>
            <person name="Mori K."/>
        </authorList>
    </citation>
    <scope>NUCLEOTIDE SEQUENCE [LARGE SCALE GENOMIC DNA]</scope>
    <source>
        <strain evidence="10 11">TBRC 5777</strain>
    </source>
</reference>
<dbReference type="Pfam" id="PF04239">
    <property type="entry name" value="DUF421"/>
    <property type="match status" value="1"/>
</dbReference>
<dbReference type="PANTHER" id="PTHR34582:SF6">
    <property type="entry name" value="UPF0702 TRANSMEMBRANE PROTEIN YCAP"/>
    <property type="match status" value="1"/>
</dbReference>
<evidence type="ECO:0000256" key="6">
    <source>
        <dbReference type="ARBA" id="ARBA00023136"/>
    </source>
</evidence>
<name>A0ABV6JVK9_9PROT</name>
<feature type="domain" description="YetF C-terminal" evidence="8">
    <location>
        <begin position="78"/>
        <end position="147"/>
    </location>
</feature>
<accession>A0ABV6JVK9</accession>
<keyword evidence="3" id="KW-1003">Cell membrane</keyword>
<evidence type="ECO:0000256" key="4">
    <source>
        <dbReference type="ARBA" id="ARBA00022692"/>
    </source>
</evidence>
<evidence type="ECO:0000259" key="8">
    <source>
        <dbReference type="Pfam" id="PF04239"/>
    </source>
</evidence>
<dbReference type="InterPro" id="IPR007353">
    <property type="entry name" value="DUF421"/>
</dbReference>
<evidence type="ECO:0000256" key="1">
    <source>
        <dbReference type="ARBA" id="ARBA00004651"/>
    </source>
</evidence>
<evidence type="ECO:0000256" key="2">
    <source>
        <dbReference type="ARBA" id="ARBA00006448"/>
    </source>
</evidence>
<comment type="caution">
    <text evidence="10">The sequence shown here is derived from an EMBL/GenBank/DDBJ whole genome shotgun (WGS) entry which is preliminary data.</text>
</comment>
<protein>
    <submittedName>
        <fullName evidence="10">DUF421 domain-containing protein</fullName>
    </submittedName>
</protein>
<comment type="similarity">
    <text evidence="2">Belongs to the UPF0702 family.</text>
</comment>
<keyword evidence="6 7" id="KW-0472">Membrane</keyword>
<keyword evidence="11" id="KW-1185">Reference proteome</keyword>
<keyword evidence="5 7" id="KW-1133">Transmembrane helix</keyword>
<dbReference type="Gene3D" id="3.30.240.20">
    <property type="entry name" value="bsu07140 like domains"/>
    <property type="match status" value="1"/>
</dbReference>
<dbReference type="Proteomes" id="UP001589865">
    <property type="component" value="Unassembled WGS sequence"/>
</dbReference>
<dbReference type="PANTHER" id="PTHR34582">
    <property type="entry name" value="UPF0702 TRANSMEMBRANE PROTEIN YCAP"/>
    <property type="match status" value="1"/>
</dbReference>
<evidence type="ECO:0000313" key="10">
    <source>
        <dbReference type="EMBL" id="MFC0409664.1"/>
    </source>
</evidence>
<dbReference type="Pfam" id="PF20730">
    <property type="entry name" value="YetF_N"/>
    <property type="match status" value="1"/>
</dbReference>
<organism evidence="10 11">
    <name type="scientific">Roseomonas elaeocarpi</name>
    <dbReference type="NCBI Taxonomy" id="907779"/>
    <lineage>
        <taxon>Bacteria</taxon>
        <taxon>Pseudomonadati</taxon>
        <taxon>Pseudomonadota</taxon>
        <taxon>Alphaproteobacteria</taxon>
        <taxon>Acetobacterales</taxon>
        <taxon>Roseomonadaceae</taxon>
        <taxon>Roseomonas</taxon>
    </lineage>
</organism>
<keyword evidence="4 7" id="KW-0812">Transmembrane</keyword>
<evidence type="ECO:0000256" key="3">
    <source>
        <dbReference type="ARBA" id="ARBA00022475"/>
    </source>
</evidence>
<proteinExistence type="inferred from homology"/>
<feature type="transmembrane region" description="Helical" evidence="7">
    <location>
        <begin position="32"/>
        <end position="50"/>
    </location>
</feature>
<feature type="domain" description="YetF-like N-terminal transmembrane" evidence="9">
    <location>
        <begin position="3"/>
        <end position="72"/>
    </location>
</feature>
<comment type="subcellular location">
    <subcellularLocation>
        <location evidence="1">Cell membrane</location>
        <topology evidence="1">Multi-pass membrane protein</topology>
    </subcellularLocation>
</comment>
<evidence type="ECO:0000313" key="11">
    <source>
        <dbReference type="Proteomes" id="UP001589865"/>
    </source>
</evidence>
<dbReference type="InterPro" id="IPR048454">
    <property type="entry name" value="YetF_N"/>
</dbReference>
<evidence type="ECO:0000256" key="7">
    <source>
        <dbReference type="SAM" id="Phobius"/>
    </source>
</evidence>
<dbReference type="EMBL" id="JBHLUN010000010">
    <property type="protein sequence ID" value="MFC0409664.1"/>
    <property type="molecule type" value="Genomic_DNA"/>
</dbReference>
<dbReference type="RefSeq" id="WP_377045411.1">
    <property type="nucleotide sequence ID" value="NZ_JBHLUN010000010.1"/>
</dbReference>
<gene>
    <name evidence="10" type="ORF">ACFFGY_15530</name>
</gene>
<evidence type="ECO:0000256" key="5">
    <source>
        <dbReference type="ARBA" id="ARBA00022989"/>
    </source>
</evidence>
<evidence type="ECO:0000259" key="9">
    <source>
        <dbReference type="Pfam" id="PF20730"/>
    </source>
</evidence>
<dbReference type="InterPro" id="IPR023090">
    <property type="entry name" value="UPF0702_alpha/beta_dom_sf"/>
</dbReference>